<keyword evidence="4" id="KW-0804">Transcription</keyword>
<dbReference type="AlphaFoldDB" id="A0A1W1I6G1"/>
<keyword evidence="3" id="KW-0731">Sigma factor</keyword>
<organism evidence="7 8">
    <name type="scientific">Nitrospira japonica</name>
    <dbReference type="NCBI Taxonomy" id="1325564"/>
    <lineage>
        <taxon>Bacteria</taxon>
        <taxon>Pseudomonadati</taxon>
        <taxon>Nitrospirota</taxon>
        <taxon>Nitrospiria</taxon>
        <taxon>Nitrospirales</taxon>
        <taxon>Nitrospiraceae</taxon>
        <taxon>Nitrospira</taxon>
    </lineage>
</organism>
<dbReference type="STRING" id="1325564.NSJP_2424"/>
<protein>
    <submittedName>
        <fullName evidence="7">Putative RNA polymerase sigma factor FecI (Sigma-19)</fullName>
    </submittedName>
</protein>
<dbReference type="OrthoDB" id="9797134at2"/>
<evidence type="ECO:0000256" key="2">
    <source>
        <dbReference type="ARBA" id="ARBA00023015"/>
    </source>
</evidence>
<dbReference type="InterPro" id="IPR013324">
    <property type="entry name" value="RNA_pol_sigma_r3/r4-like"/>
</dbReference>
<dbReference type="Proteomes" id="UP000192042">
    <property type="component" value="Chromosome I"/>
</dbReference>
<evidence type="ECO:0000256" key="3">
    <source>
        <dbReference type="ARBA" id="ARBA00023082"/>
    </source>
</evidence>
<dbReference type="Pfam" id="PF04542">
    <property type="entry name" value="Sigma70_r2"/>
    <property type="match status" value="1"/>
</dbReference>
<accession>A0A1W1I6G1</accession>
<sequence length="174" mass="19471">MILTVGEIERLFDEQRHLLTRHLTRLVSSRELATDLVQEAFARLLGMVGKQQVAYPRSLLYRTAINLAIDHLRTRKTETHSLADASMLEAALEVASPTPAADRALSAKQQLQIVASAIDQLPPRTRQAFLLHRVHGYSYAQIATQLGISESAVEKLITRALKQCWHAVNLLDLD</sequence>
<dbReference type="Gene3D" id="1.10.10.10">
    <property type="entry name" value="Winged helix-like DNA-binding domain superfamily/Winged helix DNA-binding domain"/>
    <property type="match status" value="1"/>
</dbReference>
<dbReference type="KEGG" id="nja:NSJP_2424"/>
<feature type="domain" description="RNA polymerase sigma-70 region 2" evidence="5">
    <location>
        <begin position="11"/>
        <end position="76"/>
    </location>
</feature>
<dbReference type="NCBIfam" id="TIGR02937">
    <property type="entry name" value="sigma70-ECF"/>
    <property type="match status" value="1"/>
</dbReference>
<dbReference type="InterPro" id="IPR013249">
    <property type="entry name" value="RNA_pol_sigma70_r4_t2"/>
</dbReference>
<reference evidence="7 8" key="1">
    <citation type="submission" date="2017-03" db="EMBL/GenBank/DDBJ databases">
        <authorList>
            <person name="Afonso C.L."/>
            <person name="Miller P.J."/>
            <person name="Scott M.A."/>
            <person name="Spackman E."/>
            <person name="Goraichik I."/>
            <person name="Dimitrov K.M."/>
            <person name="Suarez D.L."/>
            <person name="Swayne D.E."/>
        </authorList>
    </citation>
    <scope>NUCLEOTIDE SEQUENCE [LARGE SCALE GENOMIC DNA]</scope>
    <source>
        <strain evidence="7">Genome sequencing of Nitrospira japonica strain NJ11</strain>
    </source>
</reference>
<dbReference type="PANTHER" id="PTHR43133">
    <property type="entry name" value="RNA POLYMERASE ECF-TYPE SIGMA FACTO"/>
    <property type="match status" value="1"/>
</dbReference>
<dbReference type="GO" id="GO:0003677">
    <property type="term" value="F:DNA binding"/>
    <property type="evidence" value="ECO:0007669"/>
    <property type="project" value="InterPro"/>
</dbReference>
<name>A0A1W1I6G1_9BACT</name>
<comment type="similarity">
    <text evidence="1">Belongs to the sigma-70 factor family. ECF subfamily.</text>
</comment>
<dbReference type="Pfam" id="PF08281">
    <property type="entry name" value="Sigma70_r4_2"/>
    <property type="match status" value="1"/>
</dbReference>
<evidence type="ECO:0000256" key="4">
    <source>
        <dbReference type="ARBA" id="ARBA00023163"/>
    </source>
</evidence>
<evidence type="ECO:0000259" key="5">
    <source>
        <dbReference type="Pfam" id="PF04542"/>
    </source>
</evidence>
<dbReference type="EMBL" id="LT828648">
    <property type="protein sequence ID" value="SLM48596.1"/>
    <property type="molecule type" value="Genomic_DNA"/>
</dbReference>
<dbReference type="InterPro" id="IPR039425">
    <property type="entry name" value="RNA_pol_sigma-70-like"/>
</dbReference>
<proteinExistence type="inferred from homology"/>
<keyword evidence="2" id="KW-0805">Transcription regulation</keyword>
<dbReference type="CDD" id="cd06171">
    <property type="entry name" value="Sigma70_r4"/>
    <property type="match status" value="1"/>
</dbReference>
<dbReference type="InterPro" id="IPR036388">
    <property type="entry name" value="WH-like_DNA-bd_sf"/>
</dbReference>
<dbReference type="InterPro" id="IPR014284">
    <property type="entry name" value="RNA_pol_sigma-70_dom"/>
</dbReference>
<dbReference type="InterPro" id="IPR013325">
    <property type="entry name" value="RNA_pol_sigma_r2"/>
</dbReference>
<dbReference type="Gene3D" id="1.10.1740.10">
    <property type="match status" value="1"/>
</dbReference>
<gene>
    <name evidence="7" type="ORF">NSJP_2424</name>
</gene>
<evidence type="ECO:0000313" key="7">
    <source>
        <dbReference type="EMBL" id="SLM48596.1"/>
    </source>
</evidence>
<dbReference type="PANTHER" id="PTHR43133:SF63">
    <property type="entry name" value="RNA POLYMERASE SIGMA FACTOR FECI-RELATED"/>
    <property type="match status" value="1"/>
</dbReference>
<evidence type="ECO:0000313" key="8">
    <source>
        <dbReference type="Proteomes" id="UP000192042"/>
    </source>
</evidence>
<evidence type="ECO:0000259" key="6">
    <source>
        <dbReference type="Pfam" id="PF08281"/>
    </source>
</evidence>
<dbReference type="SUPFAM" id="SSF88659">
    <property type="entry name" value="Sigma3 and sigma4 domains of RNA polymerase sigma factors"/>
    <property type="match status" value="1"/>
</dbReference>
<dbReference type="SUPFAM" id="SSF88946">
    <property type="entry name" value="Sigma2 domain of RNA polymerase sigma factors"/>
    <property type="match status" value="1"/>
</dbReference>
<dbReference type="GO" id="GO:0006352">
    <property type="term" value="P:DNA-templated transcription initiation"/>
    <property type="evidence" value="ECO:0007669"/>
    <property type="project" value="InterPro"/>
</dbReference>
<feature type="domain" description="RNA polymerase sigma factor 70 region 4 type 2" evidence="6">
    <location>
        <begin position="112"/>
        <end position="164"/>
    </location>
</feature>
<evidence type="ECO:0000256" key="1">
    <source>
        <dbReference type="ARBA" id="ARBA00010641"/>
    </source>
</evidence>
<dbReference type="GO" id="GO:0016987">
    <property type="term" value="F:sigma factor activity"/>
    <property type="evidence" value="ECO:0007669"/>
    <property type="project" value="UniProtKB-KW"/>
</dbReference>
<dbReference type="InterPro" id="IPR007627">
    <property type="entry name" value="RNA_pol_sigma70_r2"/>
</dbReference>
<keyword evidence="8" id="KW-1185">Reference proteome</keyword>